<feature type="domain" description="Stealth protein CR1 conserved region 1" evidence="5">
    <location>
        <begin position="5"/>
        <end position="29"/>
    </location>
</feature>
<dbReference type="Proteomes" id="UP000823612">
    <property type="component" value="Unassembled WGS sequence"/>
</dbReference>
<dbReference type="InterPro" id="IPR021520">
    <property type="entry name" value="Stealth_CR2"/>
</dbReference>
<gene>
    <name evidence="6" type="ORF">IAB08_06225</name>
</gene>
<name>A0A9D9DUW7_9BACT</name>
<evidence type="ECO:0000256" key="2">
    <source>
        <dbReference type="ARBA" id="ARBA00022679"/>
    </source>
</evidence>
<reference evidence="6" key="1">
    <citation type="submission" date="2020-10" db="EMBL/GenBank/DDBJ databases">
        <authorList>
            <person name="Gilroy R."/>
        </authorList>
    </citation>
    <scope>NUCLEOTIDE SEQUENCE</scope>
    <source>
        <strain evidence="6">2889</strain>
    </source>
</reference>
<dbReference type="PANTHER" id="PTHR24045">
    <property type="match status" value="1"/>
</dbReference>
<dbReference type="InterPro" id="IPR031358">
    <property type="entry name" value="Stealth_CR1"/>
</dbReference>
<dbReference type="Pfam" id="PF11380">
    <property type="entry name" value="Stealth_CR2"/>
    <property type="match status" value="1"/>
</dbReference>
<keyword evidence="2" id="KW-0808">Transferase</keyword>
<dbReference type="GO" id="GO:0016772">
    <property type="term" value="F:transferase activity, transferring phosphorus-containing groups"/>
    <property type="evidence" value="ECO:0007669"/>
    <property type="project" value="InterPro"/>
</dbReference>
<dbReference type="EMBL" id="JADIMZ010000094">
    <property type="protein sequence ID" value="MBO8432871.1"/>
    <property type="molecule type" value="Genomic_DNA"/>
</dbReference>
<evidence type="ECO:0000313" key="7">
    <source>
        <dbReference type="Proteomes" id="UP000823612"/>
    </source>
</evidence>
<organism evidence="6 7">
    <name type="scientific">Candidatus Pullibacteroides excrementavium</name>
    <dbReference type="NCBI Taxonomy" id="2840905"/>
    <lineage>
        <taxon>Bacteria</taxon>
        <taxon>Pseudomonadati</taxon>
        <taxon>Bacteroidota</taxon>
        <taxon>Bacteroidia</taxon>
        <taxon>Bacteroidales</taxon>
        <taxon>Candidatus Pullibacteroides</taxon>
    </lineage>
</organism>
<dbReference type="PANTHER" id="PTHR24045:SF0">
    <property type="entry name" value="N-ACETYLGLUCOSAMINE-1-PHOSPHOTRANSFERASE SUBUNITS ALPHA_BETA"/>
    <property type="match status" value="1"/>
</dbReference>
<evidence type="ECO:0000259" key="4">
    <source>
        <dbReference type="Pfam" id="PF11380"/>
    </source>
</evidence>
<dbReference type="InterPro" id="IPR047141">
    <property type="entry name" value="Stealth"/>
</dbReference>
<dbReference type="GO" id="GO:0000271">
    <property type="term" value="P:polysaccharide biosynthetic process"/>
    <property type="evidence" value="ECO:0007669"/>
    <property type="project" value="UniProtKB-KW"/>
</dbReference>
<dbReference type="AlphaFoldDB" id="A0A9D9DUW7"/>
<evidence type="ECO:0000256" key="1">
    <source>
        <dbReference type="ARBA" id="ARBA00007583"/>
    </source>
</evidence>
<comment type="similarity">
    <text evidence="1">Belongs to the stealth family.</text>
</comment>
<reference evidence="6" key="2">
    <citation type="journal article" date="2021" name="PeerJ">
        <title>Extensive microbial diversity within the chicken gut microbiome revealed by metagenomics and culture.</title>
        <authorList>
            <person name="Gilroy R."/>
            <person name="Ravi A."/>
            <person name="Getino M."/>
            <person name="Pursley I."/>
            <person name="Horton D.L."/>
            <person name="Alikhan N.F."/>
            <person name="Baker D."/>
            <person name="Gharbi K."/>
            <person name="Hall N."/>
            <person name="Watson M."/>
            <person name="Adriaenssens E.M."/>
            <person name="Foster-Nyarko E."/>
            <person name="Jarju S."/>
            <person name="Secka A."/>
            <person name="Antonio M."/>
            <person name="Oren A."/>
            <person name="Chaudhuri R.R."/>
            <person name="La Ragione R."/>
            <person name="Hildebrand F."/>
            <person name="Pallen M.J."/>
        </authorList>
    </citation>
    <scope>NUCLEOTIDE SEQUENCE</scope>
    <source>
        <strain evidence="6">2889</strain>
    </source>
</reference>
<evidence type="ECO:0000259" key="5">
    <source>
        <dbReference type="Pfam" id="PF17101"/>
    </source>
</evidence>
<protein>
    <submittedName>
        <fullName evidence="6">Stealth CR1 domain-containing protein</fullName>
    </submittedName>
</protein>
<evidence type="ECO:0000256" key="3">
    <source>
        <dbReference type="ARBA" id="ARBA00023169"/>
    </source>
</evidence>
<evidence type="ECO:0000313" key="6">
    <source>
        <dbReference type="EMBL" id="MBO8432871.1"/>
    </source>
</evidence>
<sequence length="343" mass="39432">MEQAIDAVIAWVDGNDPAHRAKRQRYSAQPEVSLEDIGGETRFVSTGEIYFCVASIARFAPFVRKIFIVTDQQDPRAGEFLQRNFPGTSIGVEVVDHKVLFRDYERYLPTFNSLSIETVLWRIPGLSERFVYFNDDFFLMDALRPEDWFASDGSLVCHGDWFNTVFARFLRAVKPARNGHKPFGFKDALLNAADLLHQRRFFNIGHAPRPQLKSLLQTYFTQNPDVMERNMACRFRDADQFNTQELCALLAYRQGCCQRRSLKGRTLFLKPSAAKADYLRRHIQKVSGNSMIRFGCINSLEKADAEDRQAFETWICHLLGICPDFSKWLASLSCACSRHESNE</sequence>
<comment type="caution">
    <text evidence="6">The sequence shown here is derived from an EMBL/GenBank/DDBJ whole genome shotgun (WGS) entry which is preliminary data.</text>
</comment>
<proteinExistence type="inferred from homology"/>
<keyword evidence="3" id="KW-0270">Exopolysaccharide synthesis</keyword>
<feature type="domain" description="Stealth protein CR2 conserved region 2" evidence="4">
    <location>
        <begin position="42"/>
        <end position="153"/>
    </location>
</feature>
<accession>A0A9D9DUW7</accession>
<dbReference type="Pfam" id="PF17101">
    <property type="entry name" value="Stealth_CR1"/>
    <property type="match status" value="1"/>
</dbReference>